<dbReference type="GO" id="GO:0005886">
    <property type="term" value="C:plasma membrane"/>
    <property type="evidence" value="ECO:0007669"/>
    <property type="project" value="TreeGrafter"/>
</dbReference>
<name>A0AAD5GVQ4_AMBAR</name>
<dbReference type="PANTHER" id="PTHR13018">
    <property type="entry name" value="PROBABLE MEMBRANE PROTEIN DUF221-RELATED"/>
    <property type="match status" value="1"/>
</dbReference>
<dbReference type="Pfam" id="PF14703">
    <property type="entry name" value="PHM7_cyt"/>
    <property type="match status" value="1"/>
</dbReference>
<feature type="non-terminal residue" evidence="2">
    <location>
        <position position="1"/>
    </location>
</feature>
<dbReference type="EMBL" id="JAMZMK010005422">
    <property type="protein sequence ID" value="KAI7753493.1"/>
    <property type="molecule type" value="Genomic_DNA"/>
</dbReference>
<accession>A0AAD5GVQ4</accession>
<feature type="domain" description="CSC1/OSCA1-like cytosolic" evidence="1">
    <location>
        <begin position="1"/>
        <end position="102"/>
    </location>
</feature>
<dbReference type="InterPro" id="IPR045122">
    <property type="entry name" value="Csc1-like"/>
</dbReference>
<organism evidence="2 3">
    <name type="scientific">Ambrosia artemisiifolia</name>
    <name type="common">Common ragweed</name>
    <dbReference type="NCBI Taxonomy" id="4212"/>
    <lineage>
        <taxon>Eukaryota</taxon>
        <taxon>Viridiplantae</taxon>
        <taxon>Streptophyta</taxon>
        <taxon>Embryophyta</taxon>
        <taxon>Tracheophyta</taxon>
        <taxon>Spermatophyta</taxon>
        <taxon>Magnoliopsida</taxon>
        <taxon>eudicotyledons</taxon>
        <taxon>Gunneridae</taxon>
        <taxon>Pentapetalae</taxon>
        <taxon>asterids</taxon>
        <taxon>campanulids</taxon>
        <taxon>Asterales</taxon>
        <taxon>Asteraceae</taxon>
        <taxon>Asteroideae</taxon>
        <taxon>Heliantheae alliance</taxon>
        <taxon>Heliantheae</taxon>
        <taxon>Ambrosia</taxon>
    </lineage>
</organism>
<dbReference type="PANTHER" id="PTHR13018:SF132">
    <property type="entry name" value="CALCIUM-DEPENDENT CHANNEL, 7TM REGION PHOSPHATE"/>
    <property type="match status" value="1"/>
</dbReference>
<feature type="non-terminal residue" evidence="2">
    <location>
        <position position="117"/>
    </location>
</feature>
<dbReference type="Proteomes" id="UP001206925">
    <property type="component" value="Unassembled WGS sequence"/>
</dbReference>
<evidence type="ECO:0000259" key="1">
    <source>
        <dbReference type="Pfam" id="PF14703"/>
    </source>
</evidence>
<evidence type="ECO:0000313" key="3">
    <source>
        <dbReference type="Proteomes" id="UP001206925"/>
    </source>
</evidence>
<dbReference type="AlphaFoldDB" id="A0AAD5GVQ4"/>
<dbReference type="InterPro" id="IPR027815">
    <property type="entry name" value="CSC1/OSCA1-like_cyt"/>
</dbReference>
<protein>
    <recommendedName>
        <fullName evidence="1">CSC1/OSCA1-like cytosolic domain-containing protein</fullName>
    </recommendedName>
</protein>
<proteinExistence type="predicted"/>
<dbReference type="GO" id="GO:0005227">
    <property type="term" value="F:calcium-activated cation channel activity"/>
    <property type="evidence" value="ECO:0007669"/>
    <property type="project" value="InterPro"/>
</dbReference>
<keyword evidence="3" id="KW-1185">Reference proteome</keyword>
<comment type="caution">
    <text evidence="2">The sequence shown here is derived from an EMBL/GenBank/DDBJ whole genome shotgun (WGS) entry which is preliminary data.</text>
</comment>
<gene>
    <name evidence="2" type="ORF">M8C21_027365</name>
</gene>
<evidence type="ECO:0000313" key="2">
    <source>
        <dbReference type="EMBL" id="KAI7753493.1"/>
    </source>
</evidence>
<reference evidence="2" key="1">
    <citation type="submission" date="2022-06" db="EMBL/GenBank/DDBJ databases">
        <title>Uncovering the hologenomic basis of an extraordinary plant invasion.</title>
        <authorList>
            <person name="Bieker V.C."/>
            <person name="Martin M.D."/>
            <person name="Gilbert T."/>
            <person name="Hodgins K."/>
            <person name="Battlay P."/>
            <person name="Petersen B."/>
            <person name="Wilson J."/>
        </authorList>
    </citation>
    <scope>NUCLEOTIDE SEQUENCE</scope>
    <source>
        <strain evidence="2">AA19_3_7</strain>
        <tissue evidence="2">Leaf</tissue>
    </source>
</reference>
<sequence length="117" mass="13923">VLVKNVPHVPGHSVSDTVNSFFKKNHSTHYLCHQTVYNANKYARAVRKRQKLQNKLDYNQLKLERHPNTRPTRKTGLLGLWGKKVDSIEYYQQKIKEVDEKYIQFKFIILKKGKERK</sequence>